<dbReference type="EMBL" id="PVWK01000074">
    <property type="protein sequence ID" value="PSB28780.1"/>
    <property type="molecule type" value="Genomic_DNA"/>
</dbReference>
<evidence type="ECO:0000259" key="1">
    <source>
        <dbReference type="Pfam" id="PF01494"/>
    </source>
</evidence>
<keyword evidence="3" id="KW-1185">Reference proteome</keyword>
<comment type="caution">
    <text evidence="2">The sequence shown here is derived from an EMBL/GenBank/DDBJ whole genome shotgun (WGS) entry which is preliminary data.</text>
</comment>
<dbReference type="AlphaFoldDB" id="A0A2T1E7S1"/>
<dbReference type="InterPro" id="IPR011777">
    <property type="entry name" value="Geranylgeranyl_Rdtase_fam"/>
</dbReference>
<dbReference type="PRINTS" id="PR00420">
    <property type="entry name" value="RNGMNOXGNASE"/>
</dbReference>
<dbReference type="InterPro" id="IPR050407">
    <property type="entry name" value="Geranylgeranyl_reductase"/>
</dbReference>
<evidence type="ECO:0000313" key="2">
    <source>
        <dbReference type="EMBL" id="PSB28780.1"/>
    </source>
</evidence>
<organism evidence="2 3">
    <name type="scientific">Stenomitos frigidus ULC18</name>
    <dbReference type="NCBI Taxonomy" id="2107698"/>
    <lineage>
        <taxon>Bacteria</taxon>
        <taxon>Bacillati</taxon>
        <taxon>Cyanobacteriota</taxon>
        <taxon>Cyanophyceae</taxon>
        <taxon>Leptolyngbyales</taxon>
        <taxon>Leptolyngbyaceae</taxon>
        <taxon>Stenomitos</taxon>
    </lineage>
</organism>
<gene>
    <name evidence="2" type="ORF">C7B82_12645</name>
</gene>
<dbReference type="InterPro" id="IPR036188">
    <property type="entry name" value="FAD/NAD-bd_sf"/>
</dbReference>
<dbReference type="Gene3D" id="3.50.50.60">
    <property type="entry name" value="FAD/NAD(P)-binding domain"/>
    <property type="match status" value="1"/>
</dbReference>
<dbReference type="PANTHER" id="PTHR42685">
    <property type="entry name" value="GERANYLGERANYL DIPHOSPHATE REDUCTASE"/>
    <property type="match status" value="1"/>
</dbReference>
<dbReference type="NCBIfam" id="TIGR02032">
    <property type="entry name" value="GG-red-SF"/>
    <property type="match status" value="1"/>
</dbReference>
<dbReference type="GO" id="GO:0016628">
    <property type="term" value="F:oxidoreductase activity, acting on the CH-CH group of donors, NAD or NADP as acceptor"/>
    <property type="evidence" value="ECO:0007669"/>
    <property type="project" value="InterPro"/>
</dbReference>
<dbReference type="PANTHER" id="PTHR42685:SF22">
    <property type="entry name" value="CONDITIONED MEDIUM FACTOR RECEPTOR 1"/>
    <property type="match status" value="1"/>
</dbReference>
<protein>
    <submittedName>
        <fullName evidence="2">Geranylgeranyl reductase</fullName>
    </submittedName>
</protein>
<sequence length="416" mass="45077">MLNYDLIVCGAGPAGAMAAATAAQAGLKVALLEKQILPRHKTCGGGTPMAMQTLLYDLAPDAFVESNVVALRQTWQFDDPYLAAINPPGVDRALSIWMMQRSVFDNALAQRAVKAGATLQDGLSVRSVVVEGDGARVHAQAIKANGDLSKGDAWSATARTVIGADGANGVAAKAAQLRQRRSIALGMEVELPHQWGTGHPDLRPEVAHLEYGAVKRGYAWVFPKANHLNIGAGLFRPALQDARRDHQIREELRQAIFNYMDALQLPYDRAQLKFHAHPLPIWCGKERLNTADGRILLVGDAAGLINPLFGDGILHAAKSGIMAANCVADGTTQAYSDRIHDEFASSFDAAGRLAYFFYQYPKIFYQYGVKNARAAHIATQLLSGDLPFDAILGRIMRRIGTGMLSSLFPFKPSFKL</sequence>
<name>A0A2T1E7S1_9CYAN</name>
<dbReference type="Proteomes" id="UP000239576">
    <property type="component" value="Unassembled WGS sequence"/>
</dbReference>
<evidence type="ECO:0000313" key="3">
    <source>
        <dbReference type="Proteomes" id="UP000239576"/>
    </source>
</evidence>
<reference evidence="3" key="1">
    <citation type="submission" date="2018-02" db="EMBL/GenBank/DDBJ databases">
        <authorList>
            <person name="Moore K."/>
            <person name="Momper L."/>
        </authorList>
    </citation>
    <scope>NUCLEOTIDE SEQUENCE [LARGE SCALE GENOMIC DNA]</scope>
    <source>
        <strain evidence="3">ULC18</strain>
    </source>
</reference>
<proteinExistence type="predicted"/>
<dbReference type="InterPro" id="IPR002938">
    <property type="entry name" value="FAD-bd"/>
</dbReference>
<dbReference type="GO" id="GO:0071949">
    <property type="term" value="F:FAD binding"/>
    <property type="evidence" value="ECO:0007669"/>
    <property type="project" value="InterPro"/>
</dbReference>
<dbReference type="SUPFAM" id="SSF51905">
    <property type="entry name" value="FAD/NAD(P)-binding domain"/>
    <property type="match status" value="1"/>
</dbReference>
<dbReference type="OrthoDB" id="9806565at2"/>
<accession>A0A2T1E7S1</accession>
<dbReference type="Pfam" id="PF01494">
    <property type="entry name" value="FAD_binding_3"/>
    <property type="match status" value="1"/>
</dbReference>
<feature type="domain" description="FAD-binding" evidence="1">
    <location>
        <begin position="5"/>
        <end position="317"/>
    </location>
</feature>
<reference evidence="2 3" key="2">
    <citation type="submission" date="2018-03" db="EMBL/GenBank/DDBJ databases">
        <title>The ancient ancestry and fast evolution of plastids.</title>
        <authorList>
            <person name="Moore K.R."/>
            <person name="Magnabosco C."/>
            <person name="Momper L."/>
            <person name="Gold D.A."/>
            <person name="Bosak T."/>
            <person name="Fournier G.P."/>
        </authorList>
    </citation>
    <scope>NUCLEOTIDE SEQUENCE [LARGE SCALE GENOMIC DNA]</scope>
    <source>
        <strain evidence="2 3">ULC18</strain>
    </source>
</reference>